<gene>
    <name evidence="15" type="ORF">TRICI_006182</name>
</gene>
<dbReference type="AlphaFoldDB" id="A0A642UKI6"/>
<proteinExistence type="inferred from homology"/>
<dbReference type="Pfam" id="PF16499">
    <property type="entry name" value="Melibiase_2"/>
    <property type="match status" value="1"/>
</dbReference>
<dbReference type="GO" id="GO:0004557">
    <property type="term" value="F:alpha-galactosidase activity"/>
    <property type="evidence" value="ECO:0007669"/>
    <property type="project" value="UniProtKB-EC"/>
</dbReference>
<keyword evidence="6" id="KW-0964">Secreted</keyword>
<evidence type="ECO:0000313" key="16">
    <source>
        <dbReference type="Proteomes" id="UP000761534"/>
    </source>
</evidence>
<keyword evidence="11 12" id="KW-0326">Glycosidase</keyword>
<name>A0A642UKI6_9ASCO</name>
<keyword evidence="7 13" id="KW-0732">Signal</keyword>
<keyword evidence="9 12" id="KW-1015">Disulfide bond</keyword>
<protein>
    <recommendedName>
        <fullName evidence="5 12">Alpha-galactosidase</fullName>
        <ecNumber evidence="5 12">3.2.1.22</ecNumber>
    </recommendedName>
    <alternativeName>
        <fullName evidence="12">Melibiase</fullName>
    </alternativeName>
</protein>
<evidence type="ECO:0000256" key="6">
    <source>
        <dbReference type="ARBA" id="ARBA00022525"/>
    </source>
</evidence>
<comment type="similarity">
    <text evidence="3 12">Belongs to the glycosyl hydrolase 27 family.</text>
</comment>
<dbReference type="SUPFAM" id="SSF51445">
    <property type="entry name" value="(Trans)glycosidases"/>
    <property type="match status" value="1"/>
</dbReference>
<dbReference type="InterPro" id="IPR006215">
    <property type="entry name" value="Glyco_hydro_melibiase"/>
</dbReference>
<evidence type="ECO:0000256" key="2">
    <source>
        <dbReference type="ARBA" id="ARBA00004613"/>
    </source>
</evidence>
<dbReference type="GO" id="GO:0005995">
    <property type="term" value="P:melibiose catabolic process"/>
    <property type="evidence" value="ECO:0007669"/>
    <property type="project" value="UniProtKB-ARBA"/>
</dbReference>
<feature type="domain" description="Alpha galactosidase C-terminal" evidence="14">
    <location>
        <begin position="335"/>
        <end position="399"/>
    </location>
</feature>
<dbReference type="VEuPathDB" id="FungiDB:TRICI_006182"/>
<feature type="signal peptide" evidence="13">
    <location>
        <begin position="1"/>
        <end position="17"/>
    </location>
</feature>
<dbReference type="InterPro" id="IPR013780">
    <property type="entry name" value="Glyco_hydro_b"/>
</dbReference>
<evidence type="ECO:0000256" key="5">
    <source>
        <dbReference type="ARBA" id="ARBA00012755"/>
    </source>
</evidence>
<evidence type="ECO:0000256" key="9">
    <source>
        <dbReference type="ARBA" id="ARBA00023157"/>
    </source>
</evidence>
<evidence type="ECO:0000256" key="13">
    <source>
        <dbReference type="SAM" id="SignalP"/>
    </source>
</evidence>
<comment type="caution">
    <text evidence="15">The sequence shown here is derived from an EMBL/GenBank/DDBJ whole genome shotgun (WGS) entry which is preliminary data.</text>
</comment>
<evidence type="ECO:0000256" key="11">
    <source>
        <dbReference type="ARBA" id="ARBA00023295"/>
    </source>
</evidence>
<evidence type="ECO:0000256" key="4">
    <source>
        <dbReference type="ARBA" id="ARBA00011881"/>
    </source>
</evidence>
<evidence type="ECO:0000313" key="15">
    <source>
        <dbReference type="EMBL" id="KAA8900681.1"/>
    </source>
</evidence>
<keyword evidence="16" id="KW-1185">Reference proteome</keyword>
<organism evidence="15 16">
    <name type="scientific">Trichomonascus ciferrii</name>
    <dbReference type="NCBI Taxonomy" id="44093"/>
    <lineage>
        <taxon>Eukaryota</taxon>
        <taxon>Fungi</taxon>
        <taxon>Dikarya</taxon>
        <taxon>Ascomycota</taxon>
        <taxon>Saccharomycotina</taxon>
        <taxon>Dipodascomycetes</taxon>
        <taxon>Dipodascales</taxon>
        <taxon>Trichomonascaceae</taxon>
        <taxon>Trichomonascus</taxon>
        <taxon>Trichomonascus ciferrii complex</taxon>
    </lineage>
</organism>
<dbReference type="Gene3D" id="2.60.40.1180">
    <property type="entry name" value="Golgi alpha-mannosidase II"/>
    <property type="match status" value="1"/>
</dbReference>
<accession>A0A642UKI6</accession>
<dbReference type="InterPro" id="IPR041233">
    <property type="entry name" value="Melibiase_C"/>
</dbReference>
<dbReference type="InterPro" id="IPR017853">
    <property type="entry name" value="GH"/>
</dbReference>
<dbReference type="InterPro" id="IPR013785">
    <property type="entry name" value="Aldolase_TIM"/>
</dbReference>
<evidence type="ECO:0000256" key="1">
    <source>
        <dbReference type="ARBA" id="ARBA00001255"/>
    </source>
</evidence>
<dbReference type="SUPFAM" id="SSF51011">
    <property type="entry name" value="Glycosyl hydrolase domain"/>
    <property type="match status" value="1"/>
</dbReference>
<evidence type="ECO:0000256" key="3">
    <source>
        <dbReference type="ARBA" id="ARBA00009743"/>
    </source>
</evidence>
<dbReference type="OrthoDB" id="5795902at2759"/>
<dbReference type="EC" id="3.2.1.22" evidence="5 12"/>
<comment type="catalytic activity">
    <reaction evidence="1 12">
        <text>Hydrolysis of terminal, non-reducing alpha-D-galactose residues in alpha-D-galactosides, including galactose oligosaccharides, galactomannans and galactolipids.</text>
        <dbReference type="EC" id="3.2.1.22"/>
    </reaction>
</comment>
<dbReference type="Pfam" id="PF17801">
    <property type="entry name" value="Melibiase_C"/>
    <property type="match status" value="1"/>
</dbReference>
<evidence type="ECO:0000256" key="8">
    <source>
        <dbReference type="ARBA" id="ARBA00022801"/>
    </source>
</evidence>
<dbReference type="Proteomes" id="UP000761534">
    <property type="component" value="Unassembled WGS sequence"/>
</dbReference>
<keyword evidence="10" id="KW-0325">Glycoprotein</keyword>
<dbReference type="EMBL" id="SWFS01000496">
    <property type="protein sequence ID" value="KAA8900681.1"/>
    <property type="molecule type" value="Genomic_DNA"/>
</dbReference>
<dbReference type="Gene3D" id="3.20.20.70">
    <property type="entry name" value="Aldolase class I"/>
    <property type="match status" value="1"/>
</dbReference>
<evidence type="ECO:0000256" key="7">
    <source>
        <dbReference type="ARBA" id="ARBA00022729"/>
    </source>
</evidence>
<dbReference type="FunFam" id="3.20.20.70:FF:000202">
    <property type="entry name" value="Alpha-galactosidase"/>
    <property type="match status" value="1"/>
</dbReference>
<dbReference type="GO" id="GO:0005576">
    <property type="term" value="C:extracellular region"/>
    <property type="evidence" value="ECO:0007669"/>
    <property type="project" value="UniProtKB-SubCell"/>
</dbReference>
<dbReference type="PRINTS" id="PR00748">
    <property type="entry name" value="MELIBIASE"/>
</dbReference>
<comment type="subunit">
    <text evidence="4">Homotetramer.</text>
</comment>
<dbReference type="CDD" id="cd14792">
    <property type="entry name" value="GH27"/>
    <property type="match status" value="1"/>
</dbReference>
<reference evidence="15" key="1">
    <citation type="journal article" date="2019" name="G3 (Bethesda)">
        <title>Genome Assemblies of Two Rare Opportunistic Yeast Pathogens: Diutina rugosa (syn. Candida rugosa) and Trichomonascus ciferrii (syn. Candida ciferrii).</title>
        <authorList>
            <person name="Mixao V."/>
            <person name="Saus E."/>
            <person name="Hansen A.P."/>
            <person name="Lass-Florl C."/>
            <person name="Gabaldon T."/>
        </authorList>
    </citation>
    <scope>NUCLEOTIDE SEQUENCE</scope>
    <source>
        <strain evidence="15">CBS 4856</strain>
    </source>
</reference>
<dbReference type="PRINTS" id="PR00740">
    <property type="entry name" value="GLHYDRLASE27"/>
</dbReference>
<dbReference type="InterPro" id="IPR002241">
    <property type="entry name" value="Glyco_hydro_27"/>
</dbReference>
<evidence type="ECO:0000256" key="12">
    <source>
        <dbReference type="RuleBase" id="RU361168"/>
    </source>
</evidence>
<keyword evidence="8 12" id="KW-0378">Hydrolase</keyword>
<dbReference type="PANTHER" id="PTHR11452:SF75">
    <property type="entry name" value="ALPHA-GALACTOSIDASE MEL1"/>
    <property type="match status" value="1"/>
</dbReference>
<evidence type="ECO:0000256" key="10">
    <source>
        <dbReference type="ARBA" id="ARBA00023180"/>
    </source>
</evidence>
<sequence length="474" mass="52673">MKQWVVVISSFLAACNAGTWNGVGERPAMGWNDWNSFGCEVSEDLVLGSAKKIVDLGLKELGYEYVVLDDCWSKGRGSDGTLQPDLDKFPNGMKHVADKIHDMGLKYGMYSSAGTQTCGGYEGSLDHEEEDAKTFAEWGVDYLKYDNCHNQGLTRSPKLSYDRFKSMSDALNKTGRPIYYALCNWGEDLVWDWAQDIANAWRISGDIGDVFNKYFVHCPCDGNENRYCTKTGFQCSVMNIMDKAAYTEFRGSLKGSGWNDLDMLEVGNGKMSDEAYKTHFSMWAILKSNFLLGNDIRNMTEDTFSIITNPAIIALNQDMNAAATRVWYYGDTTDSIGLWVGTSSNGDQLMALVNGGNEPRKMNATLEDVLFYVSSEVEESARKTAFDIYDLWGNRMDNSTAEAILSGDADDDFKAKHLYNATETSYKDGLKKNDPKLLGKKIGSVEPMGTITADVPAQGIAIYRLKPQSGKSEL</sequence>
<dbReference type="PROSITE" id="PS51257">
    <property type="entry name" value="PROKAR_LIPOPROTEIN"/>
    <property type="match status" value="1"/>
</dbReference>
<feature type="chain" id="PRO_5024870993" description="Alpha-galactosidase" evidence="13">
    <location>
        <begin position="18"/>
        <end position="474"/>
    </location>
</feature>
<dbReference type="PANTHER" id="PTHR11452">
    <property type="entry name" value="ALPHA-GALACTOSIDASE/ALPHA-N-ACETYLGALACTOSAMINIDASE"/>
    <property type="match status" value="1"/>
</dbReference>
<comment type="subcellular location">
    <subcellularLocation>
        <location evidence="2">Secreted</location>
    </subcellularLocation>
</comment>
<evidence type="ECO:0000259" key="14">
    <source>
        <dbReference type="Pfam" id="PF17801"/>
    </source>
</evidence>